<dbReference type="CDD" id="cd22160">
    <property type="entry name" value="F-box_AtFBL13-like"/>
    <property type="match status" value="1"/>
</dbReference>
<dbReference type="RefSeq" id="XP_018466292.2">
    <property type="nucleotide sequence ID" value="XM_018610790.2"/>
</dbReference>
<sequence length="398" mass="44837">MDRMNLLPDDLIFKILSFVPSKDTVSTTSLLSRRWRSLWKHVPALVYSDPNIDSEYWRASRFIDKFLLLRDNAHASLETIRYVSQNCPLTDIETWVGIAVSLGVRNLLVHRSRPCFLPIRLPTYETLVTLSLQHAIIVDVPLNICFRSVKSLTLIFVEFPSDETVHRLLSVCPVLEDLIVGRGGYVKVKTFTIIVPSLQRLTLEDIFQYGNPVPGHDIGFVIKAPCLKSLVIASKFGSFYSLVNMPFLVKANIMLQHGASENLLGHLTSAKHLSLCLNQDFYPIGNFNELVSLLYVFTKQEGYHRNRRAALRIKSSHRADVIDPDEILELVRWCSLGNRISTTKMGEVERAGKRVPASFGIPVKRIVAYSGGNSLAVTTRWVATRVISFGEISSRVLG</sequence>
<reference evidence="2" key="1">
    <citation type="journal article" date="2019" name="Database">
        <title>The radish genome database (RadishGD): an integrated information resource for radish genomics.</title>
        <authorList>
            <person name="Yu H.J."/>
            <person name="Baek S."/>
            <person name="Lee Y.J."/>
            <person name="Cho A."/>
            <person name="Mun J.H."/>
        </authorList>
    </citation>
    <scope>NUCLEOTIDE SEQUENCE [LARGE SCALE GENOMIC DNA]</scope>
    <source>
        <strain evidence="2">cv. WK10039</strain>
    </source>
</reference>
<dbReference type="InterPro" id="IPR001810">
    <property type="entry name" value="F-box_dom"/>
</dbReference>
<evidence type="ECO:0000313" key="2">
    <source>
        <dbReference type="Proteomes" id="UP000504610"/>
    </source>
</evidence>
<dbReference type="InterPro" id="IPR053781">
    <property type="entry name" value="F-box_AtFBL13-like"/>
</dbReference>
<name>A0A6J0M1V8_RAPSA</name>
<dbReference type="PANTHER" id="PTHR31900:SF34">
    <property type="entry name" value="EMB|CAB62440.1-RELATED"/>
    <property type="match status" value="1"/>
</dbReference>
<evidence type="ECO:0000259" key="1">
    <source>
        <dbReference type="PROSITE" id="PS50181"/>
    </source>
</evidence>
<dbReference type="Pfam" id="PF00646">
    <property type="entry name" value="F-box"/>
    <property type="match status" value="1"/>
</dbReference>
<organism evidence="2 3">
    <name type="scientific">Raphanus sativus</name>
    <name type="common">Radish</name>
    <name type="synonym">Raphanus raphanistrum var. sativus</name>
    <dbReference type="NCBI Taxonomy" id="3726"/>
    <lineage>
        <taxon>Eukaryota</taxon>
        <taxon>Viridiplantae</taxon>
        <taxon>Streptophyta</taxon>
        <taxon>Embryophyta</taxon>
        <taxon>Tracheophyta</taxon>
        <taxon>Spermatophyta</taxon>
        <taxon>Magnoliopsida</taxon>
        <taxon>eudicotyledons</taxon>
        <taxon>Gunneridae</taxon>
        <taxon>Pentapetalae</taxon>
        <taxon>rosids</taxon>
        <taxon>malvids</taxon>
        <taxon>Brassicales</taxon>
        <taxon>Brassicaceae</taxon>
        <taxon>Brassiceae</taxon>
        <taxon>Raphanus</taxon>
    </lineage>
</organism>
<gene>
    <name evidence="3" type="primary">LOC108837769</name>
</gene>
<keyword evidence="2" id="KW-1185">Reference proteome</keyword>
<accession>A0A6J0M1V8</accession>
<dbReference type="SUPFAM" id="SSF52058">
    <property type="entry name" value="L domain-like"/>
    <property type="match status" value="1"/>
</dbReference>
<evidence type="ECO:0000313" key="3">
    <source>
        <dbReference type="RefSeq" id="XP_018466292.2"/>
    </source>
</evidence>
<dbReference type="PROSITE" id="PS50181">
    <property type="entry name" value="FBOX"/>
    <property type="match status" value="1"/>
</dbReference>
<dbReference type="Pfam" id="PF24758">
    <property type="entry name" value="LRR_At5g56370"/>
    <property type="match status" value="1"/>
</dbReference>
<dbReference type="InterPro" id="IPR050232">
    <property type="entry name" value="FBL13/AtMIF1-like"/>
</dbReference>
<feature type="domain" description="F-box" evidence="1">
    <location>
        <begin position="1"/>
        <end position="60"/>
    </location>
</feature>
<dbReference type="InterPro" id="IPR036047">
    <property type="entry name" value="F-box-like_dom_sf"/>
</dbReference>
<dbReference type="PANTHER" id="PTHR31900">
    <property type="entry name" value="F-BOX/RNI SUPERFAMILY PROTEIN-RELATED"/>
    <property type="match status" value="1"/>
</dbReference>
<dbReference type="SMART" id="SM00256">
    <property type="entry name" value="FBOX"/>
    <property type="match status" value="1"/>
</dbReference>
<proteinExistence type="predicted"/>
<dbReference type="SUPFAM" id="SSF81383">
    <property type="entry name" value="F-box domain"/>
    <property type="match status" value="1"/>
</dbReference>
<dbReference type="KEGG" id="rsz:108837769"/>
<dbReference type="OrthoDB" id="612216at2759"/>
<protein>
    <submittedName>
        <fullName evidence="3">FBD-associated F-box protein At5g56440</fullName>
    </submittedName>
</protein>
<dbReference type="Proteomes" id="UP000504610">
    <property type="component" value="Chromosome 2"/>
</dbReference>
<dbReference type="InterPro" id="IPR055411">
    <property type="entry name" value="LRR_FXL15/At3g58940/PEG3-like"/>
</dbReference>
<dbReference type="AlphaFoldDB" id="A0A6J0M1V8"/>
<dbReference type="Gene3D" id="1.20.1280.50">
    <property type="match status" value="1"/>
</dbReference>
<reference evidence="3" key="2">
    <citation type="submission" date="2025-08" db="UniProtKB">
        <authorList>
            <consortium name="RefSeq"/>
        </authorList>
    </citation>
    <scope>IDENTIFICATION</scope>
    <source>
        <tissue evidence="3">Leaf</tissue>
    </source>
</reference>
<dbReference type="GeneID" id="108837769"/>